<dbReference type="EC" id="2.1.1.199" evidence="6"/>
<evidence type="ECO:0000256" key="1">
    <source>
        <dbReference type="ARBA" id="ARBA00010396"/>
    </source>
</evidence>
<evidence type="ECO:0000256" key="4">
    <source>
        <dbReference type="ARBA" id="ARBA00022679"/>
    </source>
</evidence>
<keyword evidence="8" id="KW-1185">Reference proteome</keyword>
<evidence type="ECO:0000256" key="3">
    <source>
        <dbReference type="ARBA" id="ARBA00022603"/>
    </source>
</evidence>
<organism evidence="7 8">
    <name type="scientific">Tistrella bauzanensis</name>
    <dbReference type="NCBI Taxonomy" id="657419"/>
    <lineage>
        <taxon>Bacteria</taxon>
        <taxon>Pseudomonadati</taxon>
        <taxon>Pseudomonadota</taxon>
        <taxon>Alphaproteobacteria</taxon>
        <taxon>Geminicoccales</taxon>
        <taxon>Geminicoccaceae</taxon>
        <taxon>Tistrella</taxon>
    </lineage>
</organism>
<dbReference type="Proteomes" id="UP000603352">
    <property type="component" value="Unassembled WGS sequence"/>
</dbReference>
<dbReference type="InterPro" id="IPR002903">
    <property type="entry name" value="RsmH"/>
</dbReference>
<dbReference type="GO" id="GO:0008168">
    <property type="term" value="F:methyltransferase activity"/>
    <property type="evidence" value="ECO:0007669"/>
    <property type="project" value="UniProtKB-KW"/>
</dbReference>
<dbReference type="HAMAP" id="MF_01007">
    <property type="entry name" value="16SrRNA_methyltr_H"/>
    <property type="match status" value="1"/>
</dbReference>
<dbReference type="InterPro" id="IPR029063">
    <property type="entry name" value="SAM-dependent_MTases_sf"/>
</dbReference>
<dbReference type="EMBL" id="BMDZ01000001">
    <property type="protein sequence ID" value="GGB23503.1"/>
    <property type="molecule type" value="Genomic_DNA"/>
</dbReference>
<evidence type="ECO:0000256" key="5">
    <source>
        <dbReference type="ARBA" id="ARBA00022691"/>
    </source>
</evidence>
<keyword evidence="4 6" id="KW-0808">Transferase</keyword>
<keyword evidence="3 6" id="KW-0489">Methyltransferase</keyword>
<comment type="subcellular location">
    <subcellularLocation>
        <location evidence="6">Cytoplasm</location>
    </subcellularLocation>
</comment>
<reference evidence="8" key="1">
    <citation type="journal article" date="2019" name="Int. J. Syst. Evol. Microbiol.">
        <title>The Global Catalogue of Microorganisms (GCM) 10K type strain sequencing project: providing services to taxonomists for standard genome sequencing and annotation.</title>
        <authorList>
            <consortium name="The Broad Institute Genomics Platform"/>
            <consortium name="The Broad Institute Genome Sequencing Center for Infectious Disease"/>
            <person name="Wu L."/>
            <person name="Ma J."/>
        </authorList>
    </citation>
    <scope>NUCLEOTIDE SEQUENCE [LARGE SCALE GENOMIC DNA]</scope>
    <source>
        <strain evidence="8">CGMCC 1.10188</strain>
    </source>
</reference>
<feature type="binding site" evidence="6">
    <location>
        <position position="113"/>
    </location>
    <ligand>
        <name>S-adenosyl-L-methionine</name>
        <dbReference type="ChEBI" id="CHEBI:59789"/>
    </ligand>
</feature>
<dbReference type="Gene3D" id="1.10.150.170">
    <property type="entry name" value="Putative methyltransferase TM0872, insert domain"/>
    <property type="match status" value="1"/>
</dbReference>
<feature type="binding site" evidence="6">
    <location>
        <position position="106"/>
    </location>
    <ligand>
        <name>S-adenosyl-L-methionine</name>
        <dbReference type="ChEBI" id="CHEBI:59789"/>
    </ligand>
</feature>
<dbReference type="PIRSF" id="PIRSF004486">
    <property type="entry name" value="MraW"/>
    <property type="match status" value="1"/>
</dbReference>
<dbReference type="GO" id="GO:0032259">
    <property type="term" value="P:methylation"/>
    <property type="evidence" value="ECO:0007669"/>
    <property type="project" value="UniProtKB-KW"/>
</dbReference>
<proteinExistence type="inferred from homology"/>
<gene>
    <name evidence="6 7" type="primary">rsmH</name>
    <name evidence="7" type="ORF">GCM10011505_00890</name>
</gene>
<evidence type="ECO:0000256" key="6">
    <source>
        <dbReference type="HAMAP-Rule" id="MF_01007"/>
    </source>
</evidence>
<name>A0ABQ1I746_9PROT</name>
<feature type="binding site" evidence="6">
    <location>
        <position position="85"/>
    </location>
    <ligand>
        <name>S-adenosyl-L-methionine</name>
        <dbReference type="ChEBI" id="CHEBI:59789"/>
    </ligand>
</feature>
<dbReference type="Pfam" id="PF01795">
    <property type="entry name" value="Methyltransf_5"/>
    <property type="match status" value="1"/>
</dbReference>
<keyword evidence="6" id="KW-0963">Cytoplasm</keyword>
<dbReference type="RefSeq" id="WP_229707716.1">
    <property type="nucleotide sequence ID" value="NZ_BMDZ01000001.1"/>
</dbReference>
<comment type="caution">
    <text evidence="7">The sequence shown here is derived from an EMBL/GenBank/DDBJ whole genome shotgun (WGS) entry which is preliminary data.</text>
</comment>
<accession>A0ABQ1I746</accession>
<dbReference type="Gene3D" id="3.40.50.150">
    <property type="entry name" value="Vaccinia Virus protein VP39"/>
    <property type="match status" value="1"/>
</dbReference>
<dbReference type="PANTHER" id="PTHR11265:SF0">
    <property type="entry name" value="12S RRNA N4-METHYLCYTIDINE METHYLTRANSFERASE"/>
    <property type="match status" value="1"/>
</dbReference>
<feature type="binding site" evidence="6">
    <location>
        <position position="58"/>
    </location>
    <ligand>
        <name>S-adenosyl-L-methionine</name>
        <dbReference type="ChEBI" id="CHEBI:59789"/>
    </ligand>
</feature>
<comment type="catalytic activity">
    <reaction evidence="6">
        <text>cytidine(1402) in 16S rRNA + S-adenosyl-L-methionine = N(4)-methylcytidine(1402) in 16S rRNA + S-adenosyl-L-homocysteine + H(+)</text>
        <dbReference type="Rhea" id="RHEA:42928"/>
        <dbReference type="Rhea" id="RHEA-COMP:10286"/>
        <dbReference type="Rhea" id="RHEA-COMP:10287"/>
        <dbReference type="ChEBI" id="CHEBI:15378"/>
        <dbReference type="ChEBI" id="CHEBI:57856"/>
        <dbReference type="ChEBI" id="CHEBI:59789"/>
        <dbReference type="ChEBI" id="CHEBI:74506"/>
        <dbReference type="ChEBI" id="CHEBI:82748"/>
        <dbReference type="EC" id="2.1.1.199"/>
    </reaction>
</comment>
<dbReference type="SUPFAM" id="SSF81799">
    <property type="entry name" value="Putative methyltransferase TM0872, insert domain"/>
    <property type="match status" value="1"/>
</dbReference>
<evidence type="ECO:0000313" key="8">
    <source>
        <dbReference type="Proteomes" id="UP000603352"/>
    </source>
</evidence>
<evidence type="ECO:0000313" key="7">
    <source>
        <dbReference type="EMBL" id="GGB23503.1"/>
    </source>
</evidence>
<protein>
    <recommendedName>
        <fullName evidence="6">Ribosomal RNA small subunit methyltransferase H</fullName>
        <ecNumber evidence="6">2.1.1.199</ecNumber>
    </recommendedName>
    <alternativeName>
        <fullName evidence="6">16S rRNA m(4)C1402 methyltransferase</fullName>
    </alternativeName>
    <alternativeName>
        <fullName evidence="6">rRNA (cytosine-N(4)-)-methyltransferase RsmH</fullName>
    </alternativeName>
</protein>
<feature type="binding site" evidence="6">
    <location>
        <begin position="40"/>
        <end position="42"/>
    </location>
    <ligand>
        <name>S-adenosyl-L-methionine</name>
        <dbReference type="ChEBI" id="CHEBI:59789"/>
    </ligand>
</feature>
<dbReference type="SUPFAM" id="SSF53335">
    <property type="entry name" value="S-adenosyl-L-methionine-dependent methyltransferases"/>
    <property type="match status" value="1"/>
</dbReference>
<dbReference type="NCBIfam" id="TIGR00006">
    <property type="entry name" value="16S rRNA (cytosine(1402)-N(4))-methyltransferase RsmH"/>
    <property type="match status" value="1"/>
</dbReference>
<comment type="similarity">
    <text evidence="1 6">Belongs to the methyltransferase superfamily. RsmH family.</text>
</comment>
<sequence>MTDALPMPSVPHVPVLLAEVLAAAAPVEGAVVVDGTFGAGGYSRGFLDAGAACVLGIDRDPAAEPAGRALEAASGGRFRFLAGRFGDLEALLDAAGVPAVDVVAFDFGVSSMQLDQAARGFSFRNDGPLDMRMEQAGMTAADFVNTAEEHEIARIIWTYGEERASRRIARAITRARPFETTAALAEAVRSALPPRGRDQIDPATRSFQAIRIHVNDELGEILRGLVAAERRLKPGGRLAAVTFHSLEDRLVKRFIATRAGRTTNPSRHVVMAAPDARQAGSFAIRGTKPVVAGLAETDANPRSRSAKLRIARRTDAPAWDAPAVADDLFREAAR</sequence>
<evidence type="ECO:0000256" key="2">
    <source>
        <dbReference type="ARBA" id="ARBA00022552"/>
    </source>
</evidence>
<dbReference type="InterPro" id="IPR023397">
    <property type="entry name" value="SAM-dep_MeTrfase_MraW_recog"/>
</dbReference>
<dbReference type="PANTHER" id="PTHR11265">
    <property type="entry name" value="S-ADENOSYL-METHYLTRANSFERASE MRAW"/>
    <property type="match status" value="1"/>
</dbReference>
<keyword evidence="5 6" id="KW-0949">S-adenosyl-L-methionine</keyword>
<comment type="function">
    <text evidence="6">Specifically methylates the N4 position of cytidine in position 1402 (C1402) of 16S rRNA.</text>
</comment>
<keyword evidence="2 6" id="KW-0698">rRNA processing</keyword>
<dbReference type="CDD" id="cd02440">
    <property type="entry name" value="AdoMet_MTases"/>
    <property type="match status" value="1"/>
</dbReference>